<feature type="compositionally biased region" description="Low complexity" evidence="1">
    <location>
        <begin position="22"/>
        <end position="33"/>
    </location>
</feature>
<evidence type="ECO:0000313" key="3">
    <source>
        <dbReference type="Proteomes" id="UP000009328"/>
    </source>
</evidence>
<evidence type="ECO:0000256" key="1">
    <source>
        <dbReference type="SAM" id="MobiDB-lite"/>
    </source>
</evidence>
<feature type="compositionally biased region" description="Acidic residues" evidence="1">
    <location>
        <begin position="164"/>
        <end position="187"/>
    </location>
</feature>
<name>K0KX13_WICCF</name>
<dbReference type="AlphaFoldDB" id="K0KX13"/>
<feature type="region of interest" description="Disordered" evidence="1">
    <location>
        <begin position="164"/>
        <end position="202"/>
    </location>
</feature>
<accession>K0KX13</accession>
<reference evidence="2 3" key="1">
    <citation type="journal article" date="2012" name="Eukaryot. Cell">
        <title>Draft genome sequence of Wickerhamomyces ciferrii NRRL Y-1031 F-60-10.</title>
        <authorList>
            <person name="Schneider J."/>
            <person name="Andrea H."/>
            <person name="Blom J."/>
            <person name="Jaenicke S."/>
            <person name="Ruckert C."/>
            <person name="Schorsch C."/>
            <person name="Szczepanowski R."/>
            <person name="Farwick M."/>
            <person name="Goesmann A."/>
            <person name="Puhler A."/>
            <person name="Schaffer S."/>
            <person name="Tauch A."/>
            <person name="Kohler T."/>
            <person name="Brinkrolf K."/>
        </authorList>
    </citation>
    <scope>NUCLEOTIDE SEQUENCE [LARGE SCALE GENOMIC DNA]</scope>
    <source>
        <strain evidence="3">ATCC 14091 / BCRC 22168 / CBS 111 / JCM 3599 / NBRC 0793 / NRRL Y-1031 F-60-10</strain>
    </source>
</reference>
<dbReference type="EMBL" id="CAIF01000204">
    <property type="protein sequence ID" value="CCH45638.1"/>
    <property type="molecule type" value="Genomic_DNA"/>
</dbReference>
<evidence type="ECO:0000313" key="2">
    <source>
        <dbReference type="EMBL" id="CCH45638.1"/>
    </source>
</evidence>
<dbReference type="HOGENOM" id="CLU_1355598_0_0_1"/>
<sequence length="202" mass="23402">MTIPQLENPTNTTLDESEINSQPTQTETNNTPTPKSPLQASSSHKNDSKFLERLELLERLNTRLDSEQSRSILNEPLQLPSFNPIRPSGQTRSRSSSFETTQFTILEDYNPSSNFIYHEHIRDLTAFNKSLKSCHKKGYGPLRTIDISRNIDNIPVEYRDYYSEDEDDFEDDLEDDDYYYYGSDDDSSNYNDENAMPSNWTS</sequence>
<comment type="caution">
    <text evidence="2">The sequence shown here is derived from an EMBL/GenBank/DDBJ whole genome shotgun (WGS) entry which is preliminary data.</text>
</comment>
<dbReference type="InParanoid" id="K0KX13"/>
<keyword evidence="3" id="KW-1185">Reference proteome</keyword>
<organism evidence="2 3">
    <name type="scientific">Wickerhamomyces ciferrii (strain ATCC 14091 / BCRC 22168 / CBS 111 / JCM 3599 / NBRC 0793 / NRRL Y-1031 F-60-10)</name>
    <name type="common">Yeast</name>
    <name type="synonym">Pichia ciferrii</name>
    <dbReference type="NCBI Taxonomy" id="1206466"/>
    <lineage>
        <taxon>Eukaryota</taxon>
        <taxon>Fungi</taxon>
        <taxon>Dikarya</taxon>
        <taxon>Ascomycota</taxon>
        <taxon>Saccharomycotina</taxon>
        <taxon>Saccharomycetes</taxon>
        <taxon>Phaffomycetales</taxon>
        <taxon>Wickerhamomycetaceae</taxon>
        <taxon>Wickerhamomyces</taxon>
    </lineage>
</organism>
<feature type="compositionally biased region" description="Polar residues" evidence="1">
    <location>
        <begin position="88"/>
        <end position="99"/>
    </location>
</feature>
<gene>
    <name evidence="2" type="ORF">BN7_5222</name>
</gene>
<proteinExistence type="predicted"/>
<dbReference type="Proteomes" id="UP000009328">
    <property type="component" value="Unassembled WGS sequence"/>
</dbReference>
<protein>
    <submittedName>
        <fullName evidence="2">Uncharacterized protein</fullName>
    </submittedName>
</protein>
<feature type="region of interest" description="Disordered" evidence="1">
    <location>
        <begin position="71"/>
        <end position="99"/>
    </location>
</feature>
<feature type="compositionally biased region" description="Polar residues" evidence="1">
    <location>
        <begin position="1"/>
        <end position="14"/>
    </location>
</feature>
<feature type="region of interest" description="Disordered" evidence="1">
    <location>
        <begin position="1"/>
        <end position="47"/>
    </location>
</feature>